<feature type="transmembrane region" description="Helical" evidence="6">
    <location>
        <begin position="36"/>
        <end position="67"/>
    </location>
</feature>
<evidence type="ECO:0000256" key="5">
    <source>
        <dbReference type="ARBA" id="ARBA00023136"/>
    </source>
</evidence>
<comment type="similarity">
    <text evidence="2 6">Belongs to the DP1 family.</text>
</comment>
<name>A0AAV0BU08_PHAPC</name>
<comment type="caution">
    <text evidence="6">Lacks conserved residue(s) required for the propagation of feature annotation.</text>
</comment>
<keyword evidence="3 6" id="KW-0812">Transmembrane</keyword>
<dbReference type="InterPro" id="IPR004345">
    <property type="entry name" value="TB2_DP1_HVA22"/>
</dbReference>
<dbReference type="AlphaFoldDB" id="A0AAV0BU08"/>
<dbReference type="Proteomes" id="UP001153365">
    <property type="component" value="Unassembled WGS sequence"/>
</dbReference>
<evidence type="ECO:0000256" key="1">
    <source>
        <dbReference type="ARBA" id="ARBA00004141"/>
    </source>
</evidence>
<feature type="transmembrane region" description="Helical" evidence="6">
    <location>
        <begin position="107"/>
        <end position="127"/>
    </location>
</feature>
<organism evidence="7 8">
    <name type="scientific">Phakopsora pachyrhizi</name>
    <name type="common">Asian soybean rust disease fungus</name>
    <dbReference type="NCBI Taxonomy" id="170000"/>
    <lineage>
        <taxon>Eukaryota</taxon>
        <taxon>Fungi</taxon>
        <taxon>Dikarya</taxon>
        <taxon>Basidiomycota</taxon>
        <taxon>Pucciniomycotina</taxon>
        <taxon>Pucciniomycetes</taxon>
        <taxon>Pucciniales</taxon>
        <taxon>Phakopsoraceae</taxon>
        <taxon>Phakopsora</taxon>
    </lineage>
</organism>
<accession>A0AAV0BU08</accession>
<evidence type="ECO:0000256" key="3">
    <source>
        <dbReference type="ARBA" id="ARBA00022692"/>
    </source>
</evidence>
<dbReference type="PANTHER" id="PTHR12300:SF161">
    <property type="entry name" value="RECEPTOR EXPRESSION-ENHANCING PROTEIN"/>
    <property type="match status" value="1"/>
</dbReference>
<reference evidence="7" key="1">
    <citation type="submission" date="2022-06" db="EMBL/GenBank/DDBJ databases">
        <authorList>
            <consortium name="SYNGENTA / RWTH Aachen University"/>
        </authorList>
    </citation>
    <scope>NUCLEOTIDE SEQUENCE</scope>
</reference>
<comment type="caution">
    <text evidence="7">The sequence shown here is derived from an EMBL/GenBank/DDBJ whole genome shotgun (WGS) entry which is preliminary data.</text>
</comment>
<evidence type="ECO:0000256" key="4">
    <source>
        <dbReference type="ARBA" id="ARBA00022989"/>
    </source>
</evidence>
<dbReference type="GO" id="GO:0016020">
    <property type="term" value="C:membrane"/>
    <property type="evidence" value="ECO:0007669"/>
    <property type="project" value="UniProtKB-SubCell"/>
</dbReference>
<evidence type="ECO:0000256" key="6">
    <source>
        <dbReference type="RuleBase" id="RU362006"/>
    </source>
</evidence>
<keyword evidence="4 6" id="KW-1133">Transmembrane helix</keyword>
<dbReference type="EMBL" id="CALTRL010006101">
    <property type="protein sequence ID" value="CAH7689588.1"/>
    <property type="molecule type" value="Genomic_DNA"/>
</dbReference>
<evidence type="ECO:0000256" key="2">
    <source>
        <dbReference type="ARBA" id="ARBA00008573"/>
    </source>
</evidence>
<dbReference type="PANTHER" id="PTHR12300">
    <property type="entry name" value="HVA22-LIKE PROTEINS"/>
    <property type="match status" value="1"/>
</dbReference>
<evidence type="ECO:0000313" key="7">
    <source>
        <dbReference type="EMBL" id="CAH7689588.1"/>
    </source>
</evidence>
<protein>
    <recommendedName>
        <fullName evidence="6">Protein YOP1</fullName>
    </recommendedName>
</protein>
<comment type="subcellular location">
    <subcellularLocation>
        <location evidence="1 6">Membrane</location>
        <topology evidence="1 6">Multi-pass membrane protein</topology>
    </subcellularLocation>
</comment>
<evidence type="ECO:0000313" key="8">
    <source>
        <dbReference type="Proteomes" id="UP001153365"/>
    </source>
</evidence>
<keyword evidence="8" id="KW-1185">Reference proteome</keyword>
<proteinExistence type="inferred from homology"/>
<keyword evidence="5 6" id="KW-0472">Membrane</keyword>
<gene>
    <name evidence="7" type="ORF">PPACK8108_LOCUS24700</name>
</gene>
<dbReference type="Pfam" id="PF03134">
    <property type="entry name" value="TB2_DP1_HVA22"/>
    <property type="match status" value="1"/>
</dbReference>
<sequence length="160" mass="18064">MSVQGKLNHYVAQLDKELSNYPALNKIEKQIQVPKAYAVLGLGGVFALAIFFNIFAGFLTTLLGWALPAYLSLQSLESPSSGDDVQWLTYWTVFSTFNILEIFSDILLYWFPFYYTFKCVFIVWLMLPQTRGAQVLYHKALKPLVANPNSKTAAPETAPQ</sequence>